<accession>A0A6V7X869</accession>
<protein>
    <submittedName>
        <fullName evidence="1">Uncharacterized protein</fullName>
    </submittedName>
</protein>
<comment type="caution">
    <text evidence="1">The sequence shown here is derived from an EMBL/GenBank/DDBJ whole genome shotgun (WGS) entry which is preliminary data.</text>
</comment>
<evidence type="ECO:0000313" key="1">
    <source>
        <dbReference type="EMBL" id="CAD2195365.1"/>
    </source>
</evidence>
<sequence length="71" mass="8269">MADAIKAPELLNNPHNPSDKADVCSFGLMAFGLFHNENYIERSQEAVIVMLRRYREDRNNNERLDHLIKVK</sequence>
<name>A0A6V7X869_MELEN</name>
<gene>
    <name evidence="1" type="ORF">MENT_LOCUS48446</name>
</gene>
<dbReference type="Proteomes" id="UP000580250">
    <property type="component" value="Unassembled WGS sequence"/>
</dbReference>
<organism evidence="1 2">
    <name type="scientific">Meloidogyne enterolobii</name>
    <name type="common">Root-knot nematode worm</name>
    <name type="synonym">Meloidogyne mayaguensis</name>
    <dbReference type="NCBI Taxonomy" id="390850"/>
    <lineage>
        <taxon>Eukaryota</taxon>
        <taxon>Metazoa</taxon>
        <taxon>Ecdysozoa</taxon>
        <taxon>Nematoda</taxon>
        <taxon>Chromadorea</taxon>
        <taxon>Rhabditida</taxon>
        <taxon>Tylenchina</taxon>
        <taxon>Tylenchomorpha</taxon>
        <taxon>Tylenchoidea</taxon>
        <taxon>Meloidogynidae</taxon>
        <taxon>Meloidogyninae</taxon>
        <taxon>Meloidogyne</taxon>
    </lineage>
</organism>
<evidence type="ECO:0000313" key="2">
    <source>
        <dbReference type="Proteomes" id="UP000580250"/>
    </source>
</evidence>
<reference evidence="1 2" key="1">
    <citation type="submission" date="2020-08" db="EMBL/GenBank/DDBJ databases">
        <authorList>
            <person name="Koutsovoulos G."/>
            <person name="Danchin GJ E."/>
        </authorList>
    </citation>
    <scope>NUCLEOTIDE SEQUENCE [LARGE SCALE GENOMIC DNA]</scope>
</reference>
<dbReference type="EMBL" id="CAJEWN010001206">
    <property type="protein sequence ID" value="CAD2195365.1"/>
    <property type="molecule type" value="Genomic_DNA"/>
</dbReference>
<proteinExistence type="predicted"/>
<dbReference type="AlphaFoldDB" id="A0A6V7X869"/>